<gene>
    <name evidence="1" type="ORF">B0J12DRAFT_705490</name>
</gene>
<reference evidence="1 2" key="1">
    <citation type="journal article" date="2021" name="Nat. Commun.">
        <title>Genetic determinants of endophytism in the Arabidopsis root mycobiome.</title>
        <authorList>
            <person name="Mesny F."/>
            <person name="Miyauchi S."/>
            <person name="Thiergart T."/>
            <person name="Pickel B."/>
            <person name="Atanasova L."/>
            <person name="Karlsson M."/>
            <person name="Huettel B."/>
            <person name="Barry K.W."/>
            <person name="Haridas S."/>
            <person name="Chen C."/>
            <person name="Bauer D."/>
            <person name="Andreopoulos W."/>
            <person name="Pangilinan J."/>
            <person name="LaButti K."/>
            <person name="Riley R."/>
            <person name="Lipzen A."/>
            <person name="Clum A."/>
            <person name="Drula E."/>
            <person name="Henrissat B."/>
            <person name="Kohler A."/>
            <person name="Grigoriev I.V."/>
            <person name="Martin F.M."/>
            <person name="Hacquard S."/>
        </authorList>
    </citation>
    <scope>NUCLEOTIDE SEQUENCE [LARGE SCALE GENOMIC DNA]</scope>
    <source>
        <strain evidence="1 2">MPI-SDFR-AT-0080</strain>
    </source>
</reference>
<sequence length="208" mass="23663">MSYALQFCAKHVESNHYIRNTSSLVRLTSRQTLISNVCSVHQAQFHVGMRSSVGLKKARRRTVIQCDLIELYPNIFRAVFVPADENIAPFSQCILSSPSKRAQIYRRFGDIPELGGVGLTQRIREELRGIKDNVGLEKPPCLLPIHSSLKQRFILISLFHAIFNGGYFQLQLEEVDAEYRRDPVQAPTSLREAVNLHYHADHDSAAKF</sequence>
<dbReference type="EMBL" id="JAGTJR010000068">
    <property type="protein sequence ID" value="KAH7018736.1"/>
    <property type="molecule type" value="Genomic_DNA"/>
</dbReference>
<keyword evidence="2" id="KW-1185">Reference proteome</keyword>
<accession>A0ABQ8FUP0</accession>
<evidence type="ECO:0000313" key="2">
    <source>
        <dbReference type="Proteomes" id="UP000774617"/>
    </source>
</evidence>
<evidence type="ECO:0000313" key="1">
    <source>
        <dbReference type="EMBL" id="KAH7018736.1"/>
    </source>
</evidence>
<proteinExistence type="predicted"/>
<protein>
    <submittedName>
        <fullName evidence="1">Uncharacterized protein</fullName>
    </submittedName>
</protein>
<name>A0ABQ8FUP0_9PEZI</name>
<comment type="caution">
    <text evidence="1">The sequence shown here is derived from an EMBL/GenBank/DDBJ whole genome shotgun (WGS) entry which is preliminary data.</text>
</comment>
<dbReference type="Proteomes" id="UP000774617">
    <property type="component" value="Unassembled WGS sequence"/>
</dbReference>
<organism evidence="1 2">
    <name type="scientific">Macrophomina phaseolina</name>
    <dbReference type="NCBI Taxonomy" id="35725"/>
    <lineage>
        <taxon>Eukaryota</taxon>
        <taxon>Fungi</taxon>
        <taxon>Dikarya</taxon>
        <taxon>Ascomycota</taxon>
        <taxon>Pezizomycotina</taxon>
        <taxon>Dothideomycetes</taxon>
        <taxon>Dothideomycetes incertae sedis</taxon>
        <taxon>Botryosphaeriales</taxon>
        <taxon>Botryosphaeriaceae</taxon>
        <taxon>Macrophomina</taxon>
    </lineage>
</organism>